<keyword evidence="3" id="KW-1185">Reference proteome</keyword>
<evidence type="ECO:0000313" key="3">
    <source>
        <dbReference type="Proteomes" id="UP000014760"/>
    </source>
</evidence>
<protein>
    <submittedName>
        <fullName evidence="1 2">Uncharacterized protein</fullName>
    </submittedName>
</protein>
<evidence type="ECO:0000313" key="2">
    <source>
        <dbReference type="EnsemblMetazoa" id="CapteP221947"/>
    </source>
</evidence>
<reference evidence="2" key="3">
    <citation type="submission" date="2015-06" db="UniProtKB">
        <authorList>
            <consortium name="EnsemblMetazoa"/>
        </authorList>
    </citation>
    <scope>IDENTIFICATION</scope>
</reference>
<evidence type="ECO:0000313" key="1">
    <source>
        <dbReference type="EMBL" id="ELU17817.1"/>
    </source>
</evidence>
<sequence length="189" mass="21516">MCNADAMRQTTLLGKGMLLDDEEFPPAPQMESKDMMAALLAGWSSNQDDEYQRMNPRTEGDGIQRSKRYFCRKFFVYNPVRGRCQPTPQRRLLRYSDWVHLRRLWQGGGVMQDWNSEWAANSRKVSKITGRKQVVNVEGSLSAASELIIMRSASGVDLGPLLFNSPPYFTHLMCGSVRKRMNSNCNATV</sequence>
<reference evidence="1 3" key="2">
    <citation type="journal article" date="2013" name="Nature">
        <title>Insights into bilaterian evolution from three spiralian genomes.</title>
        <authorList>
            <person name="Simakov O."/>
            <person name="Marletaz F."/>
            <person name="Cho S.J."/>
            <person name="Edsinger-Gonzales E."/>
            <person name="Havlak P."/>
            <person name="Hellsten U."/>
            <person name="Kuo D.H."/>
            <person name="Larsson T."/>
            <person name="Lv J."/>
            <person name="Arendt D."/>
            <person name="Savage R."/>
            <person name="Osoegawa K."/>
            <person name="de Jong P."/>
            <person name="Grimwood J."/>
            <person name="Chapman J.A."/>
            <person name="Shapiro H."/>
            <person name="Aerts A."/>
            <person name="Otillar R.P."/>
            <person name="Terry A.Y."/>
            <person name="Boore J.L."/>
            <person name="Grigoriev I.V."/>
            <person name="Lindberg D.R."/>
            <person name="Seaver E.C."/>
            <person name="Weisblat D.A."/>
            <person name="Putnam N.H."/>
            <person name="Rokhsar D.S."/>
        </authorList>
    </citation>
    <scope>NUCLEOTIDE SEQUENCE</scope>
    <source>
        <strain evidence="1 3">I ESC-2004</strain>
    </source>
</reference>
<proteinExistence type="predicted"/>
<name>R7VGX7_CAPTE</name>
<dbReference type="HOGENOM" id="CLU_1435687_0_0_1"/>
<accession>R7VGX7</accession>
<dbReference type="EMBL" id="AMQN01003944">
    <property type="status" value="NOT_ANNOTATED_CDS"/>
    <property type="molecule type" value="Genomic_DNA"/>
</dbReference>
<reference evidence="3" key="1">
    <citation type="submission" date="2012-12" db="EMBL/GenBank/DDBJ databases">
        <authorList>
            <person name="Hellsten U."/>
            <person name="Grimwood J."/>
            <person name="Chapman J.A."/>
            <person name="Shapiro H."/>
            <person name="Aerts A."/>
            <person name="Otillar R.P."/>
            <person name="Terry A.Y."/>
            <person name="Boore J.L."/>
            <person name="Simakov O."/>
            <person name="Marletaz F."/>
            <person name="Cho S.-J."/>
            <person name="Edsinger-Gonzales E."/>
            <person name="Havlak P."/>
            <person name="Kuo D.-H."/>
            <person name="Larsson T."/>
            <person name="Lv J."/>
            <person name="Arendt D."/>
            <person name="Savage R."/>
            <person name="Osoegawa K."/>
            <person name="de Jong P."/>
            <person name="Lindberg D.R."/>
            <person name="Seaver E.C."/>
            <person name="Weisblat D.A."/>
            <person name="Putnam N.H."/>
            <person name="Grigoriev I.V."/>
            <person name="Rokhsar D.S."/>
        </authorList>
    </citation>
    <scope>NUCLEOTIDE SEQUENCE</scope>
    <source>
        <strain evidence="3">I ESC-2004</strain>
    </source>
</reference>
<organism evidence="1">
    <name type="scientific">Capitella teleta</name>
    <name type="common">Polychaete worm</name>
    <dbReference type="NCBI Taxonomy" id="283909"/>
    <lineage>
        <taxon>Eukaryota</taxon>
        <taxon>Metazoa</taxon>
        <taxon>Spiralia</taxon>
        <taxon>Lophotrochozoa</taxon>
        <taxon>Annelida</taxon>
        <taxon>Polychaeta</taxon>
        <taxon>Sedentaria</taxon>
        <taxon>Scolecida</taxon>
        <taxon>Capitellidae</taxon>
        <taxon>Capitella</taxon>
    </lineage>
</organism>
<dbReference type="AlphaFoldDB" id="R7VGX7"/>
<dbReference type="EnsemblMetazoa" id="CapteT221947">
    <property type="protein sequence ID" value="CapteP221947"/>
    <property type="gene ID" value="CapteG221947"/>
</dbReference>
<dbReference type="EMBL" id="KB292298">
    <property type="protein sequence ID" value="ELU17817.1"/>
    <property type="molecule type" value="Genomic_DNA"/>
</dbReference>
<dbReference type="Proteomes" id="UP000014760">
    <property type="component" value="Unassembled WGS sequence"/>
</dbReference>
<gene>
    <name evidence="1" type="ORF">CAPTEDRAFT_221947</name>
</gene>